<protein>
    <submittedName>
        <fullName evidence="4">Chloroplastic</fullName>
    </submittedName>
</protein>
<name>A0ABP0M5T5_9DINO</name>
<feature type="region of interest" description="Disordered" evidence="3">
    <location>
        <begin position="15"/>
        <end position="44"/>
    </location>
</feature>
<evidence type="ECO:0000256" key="2">
    <source>
        <dbReference type="PROSITE-ProRule" id="PRU00708"/>
    </source>
</evidence>
<dbReference type="Pfam" id="PF13041">
    <property type="entry name" value="PPR_2"/>
    <property type="match status" value="1"/>
</dbReference>
<dbReference type="InterPro" id="IPR051222">
    <property type="entry name" value="PPR/CCM1_RNA-binding"/>
</dbReference>
<dbReference type="EMBL" id="CAXAMM010020001">
    <property type="protein sequence ID" value="CAK9046874.1"/>
    <property type="molecule type" value="Genomic_DNA"/>
</dbReference>
<dbReference type="PROSITE" id="PS51375">
    <property type="entry name" value="PPR"/>
    <property type="match status" value="1"/>
</dbReference>
<gene>
    <name evidence="4" type="ORF">SCF082_LOCUS26312</name>
</gene>
<sequence length="617" mass="68364">SLLFMRCDSPRLSTLASHGRPVVSQRPNRAGRSPGRPKGHPAEAKQAQFELLLTDARRGRWFAALASLREWFDQGLRPNVVSIAATTNGLAQGVLWQSALQMLDDCLTLSWPVNTFVFNAALSACCRARLSERASKLLEHMNEQGPRPDVVTLNTLLGHYGEKHSKKAQDLLASARTLHIESNLLSHNLCLSALQRSVNWKESLGLLRRTQQLSLSVTDAFTRNSVLAAFMRQKTWSRCLDLWKGARPPTSWADEPVGSVDESAFRADSVAGGAVGSAMMAASLWTSALRVLELLLVRGVQTEAEAAQPSAGAAAQSLEELYAVLGSACMTAAKQTKHPESFRAKAWLITSLLLERGERGNRSKGPRMRDMNEVFLGSSLATCSRSQKWQVSADLLTQIQVAAVETDVLLYNSIGQMSWHQNQKMFQEMCYRHLEPDLASWNLLGSGSWQQSSSLLDALRSKTLRVDEVFWSTWLTSGRTGRSAVPWQTSIQLMERVDSMPVENTTCDHVLSSVMLLSSAKLSWRRSFWLSQVFSERLFSPLRNSDSGLENAVLTAYEEGSGWYQALQTLKQLLVIRCQPEGFSRTVDRPRAPGPAKAAPHGSLRCDRGAGPSWVWR</sequence>
<feature type="region of interest" description="Disordered" evidence="3">
    <location>
        <begin position="586"/>
        <end position="605"/>
    </location>
</feature>
<reference evidence="4 5" key="1">
    <citation type="submission" date="2024-02" db="EMBL/GenBank/DDBJ databases">
        <authorList>
            <person name="Chen Y."/>
            <person name="Shah S."/>
            <person name="Dougan E. K."/>
            <person name="Thang M."/>
            <person name="Chan C."/>
        </authorList>
    </citation>
    <scope>NUCLEOTIDE SEQUENCE [LARGE SCALE GENOMIC DNA]</scope>
</reference>
<accession>A0ABP0M5T5</accession>
<feature type="non-terminal residue" evidence="4">
    <location>
        <position position="1"/>
    </location>
</feature>
<dbReference type="InterPro" id="IPR011990">
    <property type="entry name" value="TPR-like_helical_dom_sf"/>
</dbReference>
<feature type="repeat" description="PPR" evidence="2">
    <location>
        <begin position="114"/>
        <end position="148"/>
    </location>
</feature>
<dbReference type="Gene3D" id="1.25.40.10">
    <property type="entry name" value="Tetratricopeptide repeat domain"/>
    <property type="match status" value="1"/>
</dbReference>
<dbReference type="NCBIfam" id="TIGR00756">
    <property type="entry name" value="PPR"/>
    <property type="match status" value="1"/>
</dbReference>
<dbReference type="PANTHER" id="PTHR47942:SF63">
    <property type="entry name" value="PENTATRICOPEPTIDE REPEAT-CONTAINING PROTEIN"/>
    <property type="match status" value="1"/>
</dbReference>
<evidence type="ECO:0000256" key="1">
    <source>
        <dbReference type="ARBA" id="ARBA00022737"/>
    </source>
</evidence>
<evidence type="ECO:0000313" key="4">
    <source>
        <dbReference type="EMBL" id="CAK9046874.1"/>
    </source>
</evidence>
<evidence type="ECO:0000256" key="3">
    <source>
        <dbReference type="SAM" id="MobiDB-lite"/>
    </source>
</evidence>
<dbReference type="InterPro" id="IPR002885">
    <property type="entry name" value="PPR_rpt"/>
</dbReference>
<evidence type="ECO:0000313" key="5">
    <source>
        <dbReference type="Proteomes" id="UP001642464"/>
    </source>
</evidence>
<keyword evidence="5" id="KW-1185">Reference proteome</keyword>
<organism evidence="4 5">
    <name type="scientific">Durusdinium trenchii</name>
    <dbReference type="NCBI Taxonomy" id="1381693"/>
    <lineage>
        <taxon>Eukaryota</taxon>
        <taxon>Sar</taxon>
        <taxon>Alveolata</taxon>
        <taxon>Dinophyceae</taxon>
        <taxon>Suessiales</taxon>
        <taxon>Symbiodiniaceae</taxon>
        <taxon>Durusdinium</taxon>
    </lineage>
</organism>
<comment type="caution">
    <text evidence="4">The sequence shown here is derived from an EMBL/GenBank/DDBJ whole genome shotgun (WGS) entry which is preliminary data.</text>
</comment>
<dbReference type="PANTHER" id="PTHR47942">
    <property type="entry name" value="TETRATRICOPEPTIDE REPEAT (TPR)-LIKE SUPERFAMILY PROTEIN-RELATED"/>
    <property type="match status" value="1"/>
</dbReference>
<proteinExistence type="predicted"/>
<dbReference type="Proteomes" id="UP001642464">
    <property type="component" value="Unassembled WGS sequence"/>
</dbReference>
<keyword evidence="1" id="KW-0677">Repeat</keyword>